<evidence type="ECO:0000259" key="2">
    <source>
        <dbReference type="Pfam" id="PF21948"/>
    </source>
</evidence>
<dbReference type="SUPFAM" id="SSF55681">
    <property type="entry name" value="Class II aaRS and biotin synthetases"/>
    <property type="match status" value="1"/>
</dbReference>
<dbReference type="InterPro" id="IPR045864">
    <property type="entry name" value="aa-tRNA-synth_II/BPL/LPL"/>
</dbReference>
<dbReference type="AlphaFoldDB" id="A0A1I1W510"/>
<dbReference type="Proteomes" id="UP000198611">
    <property type="component" value="Unassembled WGS sequence"/>
</dbReference>
<dbReference type="PANTHER" id="PTHR43679:SF2">
    <property type="entry name" value="OCTANOYL-[GCVH]:PROTEIN N-OCTANOYLTRANSFERASE"/>
    <property type="match status" value="1"/>
</dbReference>
<evidence type="ECO:0000313" key="3">
    <source>
        <dbReference type="EMBL" id="SFD90245.1"/>
    </source>
</evidence>
<gene>
    <name evidence="3" type="ORF">SAMN05660831_02568</name>
</gene>
<feature type="region of interest" description="Disordered" evidence="1">
    <location>
        <begin position="234"/>
        <end position="254"/>
    </location>
</feature>
<accession>A0A1I1W510</accession>
<dbReference type="OrthoDB" id="8557818at2"/>
<feature type="domain" description="BPL/LPL catalytic" evidence="2">
    <location>
        <begin position="47"/>
        <end position="170"/>
    </location>
</feature>
<dbReference type="InterPro" id="IPR004143">
    <property type="entry name" value="BPL_LPL_catalytic"/>
</dbReference>
<proteinExistence type="predicted"/>
<dbReference type="EMBL" id="FOMJ01000012">
    <property type="protein sequence ID" value="SFD90245.1"/>
    <property type="molecule type" value="Genomic_DNA"/>
</dbReference>
<feature type="compositionally biased region" description="Acidic residues" evidence="1">
    <location>
        <begin position="234"/>
        <end position="246"/>
    </location>
</feature>
<reference evidence="3 4" key="1">
    <citation type="submission" date="2016-10" db="EMBL/GenBank/DDBJ databases">
        <authorList>
            <person name="de Groot N.N."/>
        </authorList>
    </citation>
    <scope>NUCLEOTIDE SEQUENCE [LARGE SCALE GENOMIC DNA]</scope>
    <source>
        <strain evidence="3 4">HL3</strain>
    </source>
</reference>
<protein>
    <submittedName>
        <fullName evidence="3">Lipoate-protein ligase A</fullName>
    </submittedName>
</protein>
<name>A0A1I1W510_9GAMM</name>
<dbReference type="Gene3D" id="3.30.930.10">
    <property type="entry name" value="Bira Bifunctional Protein, Domain 2"/>
    <property type="match status" value="1"/>
</dbReference>
<evidence type="ECO:0000313" key="4">
    <source>
        <dbReference type="Proteomes" id="UP000198611"/>
    </source>
</evidence>
<dbReference type="InterPro" id="IPR050664">
    <property type="entry name" value="Octanoyltrans_LipM/LipL"/>
</dbReference>
<dbReference type="Pfam" id="PF21948">
    <property type="entry name" value="LplA-B_cat"/>
    <property type="match status" value="1"/>
</dbReference>
<sequence>MSRGRWLELGALEPAALHAAYAGLARAQPAGGAPFVVRADAASGHLSLGATQAAGEADLAACRRHGRGPWRRPLGGGAVWVDGHQHPVFIGLPGGDSHRAEAEQAILEALAATHRAFGLPAEVVGRDVWVAGRKVVGTGSATLGRTWILGAALLWRLPVRRFARAVAAPSAGYRRWLARELAAGLSTWEDHAPRPPATEADAVLARELGRCLGVAWVADNPTSAEQDDIREEEEEVRAEADDLDPDEPSRLPGGIKVNHRTYLVEAGGVRLVLRDGLIARAASTADEQPLPAWEGKAPSASVLPGERSLTRAAQAAAEPVFRLAGWER</sequence>
<dbReference type="GO" id="GO:0016874">
    <property type="term" value="F:ligase activity"/>
    <property type="evidence" value="ECO:0007669"/>
    <property type="project" value="UniProtKB-KW"/>
</dbReference>
<keyword evidence="3" id="KW-0436">Ligase</keyword>
<dbReference type="PANTHER" id="PTHR43679">
    <property type="entry name" value="OCTANOYLTRANSFERASE LIPM-RELATED"/>
    <property type="match status" value="1"/>
</dbReference>
<organism evidence="3 4">
    <name type="scientific">Thiohalospira halophila DSM 15071</name>
    <dbReference type="NCBI Taxonomy" id="1123397"/>
    <lineage>
        <taxon>Bacteria</taxon>
        <taxon>Pseudomonadati</taxon>
        <taxon>Pseudomonadota</taxon>
        <taxon>Gammaproteobacteria</taxon>
        <taxon>Thiohalospirales</taxon>
        <taxon>Thiohalospiraceae</taxon>
        <taxon>Thiohalospira</taxon>
    </lineage>
</organism>
<dbReference type="STRING" id="1123397.SAMN05660831_02568"/>
<dbReference type="RefSeq" id="WP_093429178.1">
    <property type="nucleotide sequence ID" value="NZ_FOMJ01000012.1"/>
</dbReference>
<evidence type="ECO:0000256" key="1">
    <source>
        <dbReference type="SAM" id="MobiDB-lite"/>
    </source>
</evidence>
<keyword evidence="4" id="KW-1185">Reference proteome</keyword>